<evidence type="ECO:0000256" key="7">
    <source>
        <dbReference type="SAM" id="Phobius"/>
    </source>
</evidence>
<evidence type="ECO:0000313" key="10">
    <source>
        <dbReference type="Proteomes" id="UP000601435"/>
    </source>
</evidence>
<dbReference type="EMBL" id="CAJNJA010019085">
    <property type="protein sequence ID" value="CAE7438270.1"/>
    <property type="molecule type" value="Genomic_DNA"/>
</dbReference>
<keyword evidence="4" id="KW-0808">Transferase</keyword>
<dbReference type="PANTHER" id="PTHR20856">
    <property type="entry name" value="DNA-DIRECTED RNA POLYMERASE I SUBUNIT 2"/>
    <property type="match status" value="1"/>
</dbReference>
<name>A0A812RF34_9DINO</name>
<dbReference type="Pfam" id="PF00562">
    <property type="entry name" value="RNA_pol_Rpb2_6"/>
    <property type="match status" value="1"/>
</dbReference>
<comment type="caution">
    <text evidence="9">The sequence shown here is derived from an EMBL/GenBank/DDBJ whole genome shotgun (WGS) entry which is preliminary data.</text>
</comment>
<dbReference type="GO" id="GO:0003677">
    <property type="term" value="F:DNA binding"/>
    <property type="evidence" value="ECO:0007669"/>
    <property type="project" value="InterPro"/>
</dbReference>
<evidence type="ECO:0000256" key="1">
    <source>
        <dbReference type="ARBA" id="ARBA00006835"/>
    </source>
</evidence>
<dbReference type="InterPro" id="IPR007120">
    <property type="entry name" value="DNA-dir_RNAP_su2_dom"/>
</dbReference>
<evidence type="ECO:0000256" key="5">
    <source>
        <dbReference type="ARBA" id="ARBA00022695"/>
    </source>
</evidence>
<dbReference type="EC" id="2.7.7.6" evidence="2"/>
<evidence type="ECO:0000256" key="2">
    <source>
        <dbReference type="ARBA" id="ARBA00012418"/>
    </source>
</evidence>
<evidence type="ECO:0000259" key="8">
    <source>
        <dbReference type="Pfam" id="PF00562"/>
    </source>
</evidence>
<evidence type="ECO:0000256" key="4">
    <source>
        <dbReference type="ARBA" id="ARBA00022679"/>
    </source>
</evidence>
<comment type="similarity">
    <text evidence="1">Belongs to the RNA polymerase beta chain family.</text>
</comment>
<dbReference type="PROSITE" id="PS01166">
    <property type="entry name" value="RNA_POL_BETA"/>
    <property type="match status" value="1"/>
</dbReference>
<keyword evidence="5" id="KW-0548">Nucleotidyltransferase</keyword>
<sequence>MSPRNVFQSAMGKQAIGVFGTNFYSRMDTFACVMCYPMKPFVGTRSMNYLRFREMPAGVNTIVMIMCYTGYNQEDSLMLSQSAVDRGFMRAVSYRCYAAEEKWEGKKPVDEFGRPQELRTLGIKNGDYSKLDADGLAEPATRILGDDVLIGRTSVLPPDMIRDDVGPKKFDRKDSSVLCRTAESGIVDQVMVSLNKDGYKFTKVRLRTLKIPEVGDKFASRHGQKGTLGIMYRQEDLPFTHFGITPDIVLQPCLQGYLKHLEAVPFCDLNNSSSRVVVILAVVGVFVVVVALVVAGGSRMVAE</sequence>
<keyword evidence="3" id="KW-0240">DNA-directed RNA polymerase</keyword>
<dbReference type="InterPro" id="IPR015712">
    <property type="entry name" value="DNA-dir_RNA_pol_su2"/>
</dbReference>
<gene>
    <name evidence="9" type="primary">Polr2b</name>
    <name evidence="9" type="ORF">SNEC2469_LOCUS12049</name>
</gene>
<organism evidence="9 10">
    <name type="scientific">Symbiodinium necroappetens</name>
    <dbReference type="NCBI Taxonomy" id="1628268"/>
    <lineage>
        <taxon>Eukaryota</taxon>
        <taxon>Sar</taxon>
        <taxon>Alveolata</taxon>
        <taxon>Dinophyceae</taxon>
        <taxon>Suessiales</taxon>
        <taxon>Symbiodiniaceae</taxon>
        <taxon>Symbiodinium</taxon>
    </lineage>
</organism>
<keyword evidence="7" id="KW-1133">Transmembrane helix</keyword>
<keyword evidence="10" id="KW-1185">Reference proteome</keyword>
<dbReference type="Gene3D" id="2.40.270.10">
    <property type="entry name" value="DNA-directed RNA polymerase, subunit 2, domain 6"/>
    <property type="match status" value="2"/>
</dbReference>
<keyword evidence="7" id="KW-0812">Transmembrane</keyword>
<protein>
    <recommendedName>
        <fullName evidence="2">DNA-directed RNA polymerase</fullName>
        <ecNumber evidence="2">2.7.7.6</ecNumber>
    </recommendedName>
</protein>
<keyword evidence="6" id="KW-0804">Transcription</keyword>
<evidence type="ECO:0000256" key="3">
    <source>
        <dbReference type="ARBA" id="ARBA00022478"/>
    </source>
</evidence>
<dbReference type="InterPro" id="IPR007121">
    <property type="entry name" value="RNA_pol_bsu_CS"/>
</dbReference>
<dbReference type="Proteomes" id="UP000601435">
    <property type="component" value="Unassembled WGS sequence"/>
</dbReference>
<proteinExistence type="inferred from homology"/>
<feature type="transmembrane region" description="Helical" evidence="7">
    <location>
        <begin position="276"/>
        <end position="297"/>
    </location>
</feature>
<dbReference type="AlphaFoldDB" id="A0A812RF34"/>
<dbReference type="GO" id="GO:0003899">
    <property type="term" value="F:DNA-directed RNA polymerase activity"/>
    <property type="evidence" value="ECO:0007669"/>
    <property type="project" value="UniProtKB-EC"/>
</dbReference>
<evidence type="ECO:0000256" key="6">
    <source>
        <dbReference type="ARBA" id="ARBA00023163"/>
    </source>
</evidence>
<dbReference type="GO" id="GO:0000428">
    <property type="term" value="C:DNA-directed RNA polymerase complex"/>
    <property type="evidence" value="ECO:0007669"/>
    <property type="project" value="UniProtKB-KW"/>
</dbReference>
<evidence type="ECO:0000313" key="9">
    <source>
        <dbReference type="EMBL" id="CAE7438270.1"/>
    </source>
</evidence>
<dbReference type="GO" id="GO:0006351">
    <property type="term" value="P:DNA-templated transcription"/>
    <property type="evidence" value="ECO:0007669"/>
    <property type="project" value="InterPro"/>
</dbReference>
<dbReference type="SUPFAM" id="SSF64484">
    <property type="entry name" value="beta and beta-prime subunits of DNA dependent RNA-polymerase"/>
    <property type="match status" value="1"/>
</dbReference>
<accession>A0A812RF34</accession>
<dbReference type="OrthoDB" id="10248617at2759"/>
<feature type="domain" description="DNA-directed RNA polymerase subunit 2 hybrid-binding" evidence="8">
    <location>
        <begin position="2"/>
        <end position="252"/>
    </location>
</feature>
<dbReference type="GO" id="GO:0032549">
    <property type="term" value="F:ribonucleoside binding"/>
    <property type="evidence" value="ECO:0007669"/>
    <property type="project" value="InterPro"/>
</dbReference>
<keyword evidence="7" id="KW-0472">Membrane</keyword>
<reference evidence="9" key="1">
    <citation type="submission" date="2021-02" db="EMBL/GenBank/DDBJ databases">
        <authorList>
            <person name="Dougan E. K."/>
            <person name="Rhodes N."/>
            <person name="Thang M."/>
            <person name="Chan C."/>
        </authorList>
    </citation>
    <scope>NUCLEOTIDE SEQUENCE</scope>
</reference>
<dbReference type="InterPro" id="IPR037033">
    <property type="entry name" value="DNA-dir_RNAP_su2_hyb_sf"/>
</dbReference>